<comment type="caution">
    <text evidence="1">The sequence shown here is derived from an EMBL/GenBank/DDBJ whole genome shotgun (WGS) entry which is preliminary data.</text>
</comment>
<protein>
    <submittedName>
        <fullName evidence="1">Cold-regulated 47</fullName>
    </submittedName>
</protein>
<accession>A0A6L2L5T0</accession>
<dbReference type="AlphaFoldDB" id="A0A6L2L5T0"/>
<evidence type="ECO:0000313" key="1">
    <source>
        <dbReference type="EMBL" id="GEU56420.1"/>
    </source>
</evidence>
<feature type="non-terminal residue" evidence="1">
    <location>
        <position position="1"/>
    </location>
</feature>
<organism evidence="1">
    <name type="scientific">Tanacetum cinerariifolium</name>
    <name type="common">Dalmatian daisy</name>
    <name type="synonym">Chrysanthemum cinerariifolium</name>
    <dbReference type="NCBI Taxonomy" id="118510"/>
    <lineage>
        <taxon>Eukaryota</taxon>
        <taxon>Viridiplantae</taxon>
        <taxon>Streptophyta</taxon>
        <taxon>Embryophyta</taxon>
        <taxon>Tracheophyta</taxon>
        <taxon>Spermatophyta</taxon>
        <taxon>Magnoliopsida</taxon>
        <taxon>eudicotyledons</taxon>
        <taxon>Gunneridae</taxon>
        <taxon>Pentapetalae</taxon>
        <taxon>asterids</taxon>
        <taxon>campanulids</taxon>
        <taxon>Asterales</taxon>
        <taxon>Asteraceae</taxon>
        <taxon>Asteroideae</taxon>
        <taxon>Anthemideae</taxon>
        <taxon>Anthemidinae</taxon>
        <taxon>Tanacetum</taxon>
    </lineage>
</organism>
<name>A0A6L2L5T0_TANCI</name>
<sequence>DPSPGGNVLPAPSYYHYWAQMASNSWNGACYCQVSKLSRIPFCSWTVVSKAIEKGMQDGLAARIIHGREGRVLTDVAAHNPAAEADYVSALQQLYSVIFSLLAELKANKDASIKVVMNILRLEEHLAARFPCREDRENIMSHRTLFQDVFVPLAEPLSAMALTGMEDDYGVMGMDDQSAVNESVVDEDANPFLNVDDAELNIP</sequence>
<reference evidence="1" key="1">
    <citation type="journal article" date="2019" name="Sci. Rep.">
        <title>Draft genome of Tanacetum cinerariifolium, the natural source of mosquito coil.</title>
        <authorList>
            <person name="Yamashiro T."/>
            <person name="Shiraishi A."/>
            <person name="Satake H."/>
            <person name="Nakayama K."/>
        </authorList>
    </citation>
    <scope>NUCLEOTIDE SEQUENCE</scope>
</reference>
<gene>
    <name evidence="1" type="ORF">Tci_028398</name>
</gene>
<proteinExistence type="predicted"/>
<dbReference type="EMBL" id="BKCJ010003660">
    <property type="protein sequence ID" value="GEU56420.1"/>
    <property type="molecule type" value="Genomic_DNA"/>
</dbReference>